<comment type="pathway">
    <text evidence="3">Cofactor biosynthesis; riboflavin biosynthesis; 5-amino-6-(D-ribitylamino)uracil from GTP: step 3/4.</text>
</comment>
<comment type="similarity">
    <text evidence="5">In the C-terminal section; belongs to the HTP reductase family.</text>
</comment>
<dbReference type="PROSITE" id="PS51747">
    <property type="entry name" value="CYT_DCMP_DEAMINASES_2"/>
    <property type="match status" value="1"/>
</dbReference>
<evidence type="ECO:0000256" key="17">
    <source>
        <dbReference type="PIRSR" id="PIRSR006769-2"/>
    </source>
</evidence>
<dbReference type="PATRIC" id="fig|1127699.3.peg.2173"/>
<dbReference type="PANTHER" id="PTHR38011:SF7">
    <property type="entry name" value="2,5-DIAMINO-6-RIBOSYLAMINO-4(3H)-PYRIMIDINONE 5'-PHOSPHATE REDUCTASE"/>
    <property type="match status" value="1"/>
</dbReference>
<evidence type="ECO:0000256" key="16">
    <source>
        <dbReference type="PIRSR" id="PIRSR006769-1"/>
    </source>
</evidence>
<comment type="similarity">
    <text evidence="4">In the N-terminal section; belongs to the cytidine and deoxycytidylate deaminase family.</text>
</comment>
<feature type="binding site" evidence="17">
    <location>
        <begin position="255"/>
        <end position="261"/>
    </location>
    <ligand>
        <name>NADP(+)</name>
        <dbReference type="ChEBI" id="CHEBI:58349"/>
    </ligand>
</feature>
<evidence type="ECO:0000256" key="15">
    <source>
        <dbReference type="ARBA" id="ARBA00023268"/>
    </source>
</evidence>
<dbReference type="Pfam" id="PF01872">
    <property type="entry name" value="RibD_C"/>
    <property type="match status" value="1"/>
</dbReference>
<feature type="active site" description="Proton donor" evidence="16">
    <location>
        <position position="59"/>
    </location>
</feature>
<keyword evidence="9" id="KW-0686">Riboflavin biosynthesis</keyword>
<dbReference type="Proteomes" id="UP000010433">
    <property type="component" value="Unassembled WGS sequence"/>
</dbReference>
<dbReference type="UniPathway" id="UPA00275">
    <property type="reaction ID" value="UER00401"/>
</dbReference>
<feature type="binding site" evidence="18">
    <location>
        <position position="95"/>
    </location>
    <ligand>
        <name>Zn(2+)</name>
        <dbReference type="ChEBI" id="CHEBI:29105"/>
        <note>catalytic</note>
    </ligand>
</feature>
<evidence type="ECO:0000256" key="13">
    <source>
        <dbReference type="ARBA" id="ARBA00022857"/>
    </source>
</evidence>
<evidence type="ECO:0000313" key="21">
    <source>
        <dbReference type="Proteomes" id="UP000010433"/>
    </source>
</evidence>
<dbReference type="GO" id="GO:0009231">
    <property type="term" value="P:riboflavin biosynthetic process"/>
    <property type="evidence" value="ECO:0007669"/>
    <property type="project" value="UniProtKB-UniPathway"/>
</dbReference>
<dbReference type="InterPro" id="IPR004794">
    <property type="entry name" value="Eubact_RibD"/>
</dbReference>
<feature type="binding site" evidence="17">
    <location>
        <position position="214"/>
    </location>
    <ligand>
        <name>substrate</name>
    </ligand>
</feature>
<dbReference type="CDD" id="cd01284">
    <property type="entry name" value="Riboflavin_deaminase-reductase"/>
    <property type="match status" value="1"/>
</dbReference>
<dbReference type="Gene3D" id="3.40.430.10">
    <property type="entry name" value="Dihydrofolate Reductase, subunit A"/>
    <property type="match status" value="2"/>
</dbReference>
<evidence type="ECO:0000256" key="8">
    <source>
        <dbReference type="ARBA" id="ARBA00019930"/>
    </source>
</evidence>
<feature type="domain" description="CMP/dCMP-type deaminase" evidence="19">
    <location>
        <begin position="8"/>
        <end position="134"/>
    </location>
</feature>
<keyword evidence="13 17" id="KW-0521">NADP</keyword>
<protein>
    <recommendedName>
        <fullName evidence="8">Riboflavin biosynthesis protein RibD</fullName>
        <ecNumber evidence="7">1.1.1.193</ecNumber>
        <ecNumber evidence="6">3.5.4.26</ecNumber>
    </recommendedName>
</protein>
<dbReference type="PIRSF" id="PIRSF006769">
    <property type="entry name" value="RibD"/>
    <property type="match status" value="1"/>
</dbReference>
<feature type="binding site" evidence="17">
    <location>
        <position position="194"/>
    </location>
    <ligand>
        <name>substrate</name>
    </ligand>
</feature>
<evidence type="ECO:0000256" key="10">
    <source>
        <dbReference type="ARBA" id="ARBA00022723"/>
    </source>
</evidence>
<feature type="binding site" evidence="18">
    <location>
        <position position="86"/>
    </location>
    <ligand>
        <name>Zn(2+)</name>
        <dbReference type="ChEBI" id="CHEBI:29105"/>
        <note>catalytic</note>
    </ligand>
</feature>
<evidence type="ECO:0000256" key="1">
    <source>
        <dbReference type="ARBA" id="ARBA00002151"/>
    </source>
</evidence>
<evidence type="ECO:0000256" key="7">
    <source>
        <dbReference type="ARBA" id="ARBA00013173"/>
    </source>
</evidence>
<dbReference type="Pfam" id="PF00383">
    <property type="entry name" value="dCMP_cyt_deam_1"/>
    <property type="match status" value="1"/>
</dbReference>
<feature type="binding site" evidence="17">
    <location>
        <position position="253"/>
    </location>
    <ligand>
        <name>substrate</name>
    </ligand>
</feature>
<gene>
    <name evidence="20" type="ORF">HMPREF9151_02372</name>
</gene>
<dbReference type="EMBL" id="AMEP01000151">
    <property type="protein sequence ID" value="EKX96746.1"/>
    <property type="molecule type" value="Genomic_DNA"/>
</dbReference>
<dbReference type="AlphaFoldDB" id="L1N0K2"/>
<dbReference type="RefSeq" id="WP_009161232.1">
    <property type="nucleotide sequence ID" value="NZ_KB290963.1"/>
</dbReference>
<evidence type="ECO:0000256" key="12">
    <source>
        <dbReference type="ARBA" id="ARBA00022833"/>
    </source>
</evidence>
<feature type="binding site" evidence="17">
    <location>
        <position position="165"/>
    </location>
    <ligand>
        <name>NADP(+)</name>
        <dbReference type="ChEBI" id="CHEBI:58349"/>
    </ligand>
</feature>
<feature type="binding site" evidence="17">
    <location>
        <position position="217"/>
    </location>
    <ligand>
        <name>substrate</name>
    </ligand>
</feature>
<keyword evidence="21" id="KW-1185">Reference proteome</keyword>
<reference evidence="20 21" key="1">
    <citation type="submission" date="2012-05" db="EMBL/GenBank/DDBJ databases">
        <authorList>
            <person name="Weinstock G."/>
            <person name="Sodergren E."/>
            <person name="Lobos E.A."/>
            <person name="Fulton L."/>
            <person name="Fulton R."/>
            <person name="Courtney L."/>
            <person name="Fronick C."/>
            <person name="O'Laughlin M."/>
            <person name="Godfrey J."/>
            <person name="Wilson R.M."/>
            <person name="Miner T."/>
            <person name="Farmer C."/>
            <person name="Delehaunty K."/>
            <person name="Cordes M."/>
            <person name="Minx P."/>
            <person name="Tomlinson C."/>
            <person name="Chen J."/>
            <person name="Wollam A."/>
            <person name="Pepin K.H."/>
            <person name="Bhonagiri V."/>
            <person name="Zhang X."/>
            <person name="Suruliraj S."/>
            <person name="Warren W."/>
            <person name="Mitreva M."/>
            <person name="Mardis E.R."/>
            <person name="Wilson R.K."/>
        </authorList>
    </citation>
    <scope>NUCLEOTIDE SEQUENCE [LARGE SCALE GENOMIC DNA]</scope>
    <source>
        <strain evidence="20 21">F0055</strain>
    </source>
</reference>
<dbReference type="InterPro" id="IPR050765">
    <property type="entry name" value="Riboflavin_Biosynth_HTPR"/>
</dbReference>
<feature type="binding site" evidence="18">
    <location>
        <position position="57"/>
    </location>
    <ligand>
        <name>Zn(2+)</name>
        <dbReference type="ChEBI" id="CHEBI:29105"/>
        <note>catalytic</note>
    </ligand>
</feature>
<name>L1N0K2_9BACT</name>
<dbReference type="InterPro" id="IPR002734">
    <property type="entry name" value="RibDG_C"/>
</dbReference>
<dbReference type="NCBIfam" id="TIGR00326">
    <property type="entry name" value="eubact_ribD"/>
    <property type="match status" value="1"/>
</dbReference>
<evidence type="ECO:0000256" key="4">
    <source>
        <dbReference type="ARBA" id="ARBA00005259"/>
    </source>
</evidence>
<keyword evidence="14" id="KW-0560">Oxidoreductase</keyword>
<dbReference type="GO" id="GO:0008835">
    <property type="term" value="F:diaminohydroxyphosphoribosylaminopyrimidine deaminase activity"/>
    <property type="evidence" value="ECO:0007669"/>
    <property type="project" value="UniProtKB-EC"/>
</dbReference>
<dbReference type="Gene3D" id="3.40.140.10">
    <property type="entry name" value="Cytidine Deaminase, domain 2"/>
    <property type="match status" value="1"/>
</dbReference>
<evidence type="ECO:0000256" key="18">
    <source>
        <dbReference type="PIRSR" id="PIRSR006769-3"/>
    </source>
</evidence>
<evidence type="ECO:0000256" key="2">
    <source>
        <dbReference type="ARBA" id="ARBA00004882"/>
    </source>
</evidence>
<keyword evidence="12 18" id="KW-0862">Zinc</keyword>
<dbReference type="GO" id="GO:0046872">
    <property type="term" value="F:metal ion binding"/>
    <property type="evidence" value="ECO:0007669"/>
    <property type="project" value="UniProtKB-KW"/>
</dbReference>
<evidence type="ECO:0000256" key="6">
    <source>
        <dbReference type="ARBA" id="ARBA00012766"/>
    </source>
</evidence>
<comment type="pathway">
    <text evidence="2">Cofactor biosynthesis; riboflavin biosynthesis; 5-amino-6-(D-ribitylamino)uracil from GTP: step 2/4.</text>
</comment>
<comment type="function">
    <text evidence="1">Converts 2,5-diamino-6-(ribosylamino)-4(3h)-pyrimidinone 5'-phosphate into 5-amino-6-(ribosylamino)-2,4(1h,3h)-pyrimidinedione 5'-phosphate.</text>
</comment>
<evidence type="ECO:0000259" key="19">
    <source>
        <dbReference type="PROSITE" id="PS51747"/>
    </source>
</evidence>
<evidence type="ECO:0000256" key="14">
    <source>
        <dbReference type="ARBA" id="ARBA00023002"/>
    </source>
</evidence>
<accession>L1N0K2</accession>
<dbReference type="EC" id="3.5.4.26" evidence="6"/>
<dbReference type="InterPro" id="IPR024072">
    <property type="entry name" value="DHFR-like_dom_sf"/>
</dbReference>
<dbReference type="HOGENOM" id="CLU_036590_1_1_10"/>
<dbReference type="FunFam" id="3.40.140.10:FF:000025">
    <property type="entry name" value="Riboflavin biosynthesis protein RibD"/>
    <property type="match status" value="1"/>
</dbReference>
<evidence type="ECO:0000256" key="9">
    <source>
        <dbReference type="ARBA" id="ARBA00022619"/>
    </source>
</evidence>
<dbReference type="SUPFAM" id="SSF53927">
    <property type="entry name" value="Cytidine deaminase-like"/>
    <property type="match status" value="1"/>
</dbReference>
<keyword evidence="10 18" id="KW-0479">Metal-binding</keyword>
<evidence type="ECO:0000313" key="20">
    <source>
        <dbReference type="EMBL" id="EKX96746.1"/>
    </source>
</evidence>
<dbReference type="SUPFAM" id="SSF53597">
    <property type="entry name" value="Dihydrofolate reductase-like"/>
    <property type="match status" value="1"/>
</dbReference>
<feature type="binding site" evidence="17">
    <location>
        <position position="206"/>
    </location>
    <ligand>
        <name>substrate</name>
    </ligand>
</feature>
<comment type="cofactor">
    <cofactor evidence="18">
        <name>Zn(2+)</name>
        <dbReference type="ChEBI" id="CHEBI:29105"/>
    </cofactor>
    <text evidence="18">Binds 1 zinc ion.</text>
</comment>
<proteinExistence type="inferred from homology"/>
<sequence>MEDMLQKQIDERYMARCIQLATNGFLRSKPNPMVGAVIVCDNRILAEGYHVRFGEGHAEVNAFRAVKPEDEPLLPRATLYVNLEPCSHYGKTPPCTELIIKKNIRRVVVGSVDPFAEVQGRGIRQLREAGIDVCVGVLEADCLLLNRRFMIFHQKHRPYITLKWAQTANLLIDHQFCALAISTPFTQMLVHQLRATQDAILVGKTTDDREHPQLNVRHWHGADPLRIVLTRKQSIESLLTDLYTRNIQTLLVEGGAKTHQAFIDVGLWDEIHIETAPFTVVGGTEAPHLPTEMRLIDRKMYDGNTLDTFISPFFTNFAAP</sequence>
<dbReference type="InterPro" id="IPR016193">
    <property type="entry name" value="Cytidine_deaminase-like"/>
</dbReference>
<evidence type="ECO:0000256" key="5">
    <source>
        <dbReference type="ARBA" id="ARBA00007417"/>
    </source>
</evidence>
<keyword evidence="15" id="KW-0511">Multifunctional enzyme</keyword>
<dbReference type="STRING" id="1127699.HMPREF9151_02372"/>
<keyword evidence="11" id="KW-0378">Hydrolase</keyword>
<dbReference type="GO" id="GO:0008703">
    <property type="term" value="F:5-amino-6-(5-phosphoribosylamino)uracil reductase activity"/>
    <property type="evidence" value="ECO:0007669"/>
    <property type="project" value="UniProtKB-EC"/>
</dbReference>
<evidence type="ECO:0000256" key="3">
    <source>
        <dbReference type="ARBA" id="ARBA00004910"/>
    </source>
</evidence>
<dbReference type="InterPro" id="IPR002125">
    <property type="entry name" value="CMP_dCMP_dom"/>
</dbReference>
<evidence type="ECO:0000256" key="11">
    <source>
        <dbReference type="ARBA" id="ARBA00022801"/>
    </source>
</evidence>
<comment type="caution">
    <text evidence="20">The sequence shown here is derived from an EMBL/GenBank/DDBJ whole genome shotgun (WGS) entry which is preliminary data.</text>
</comment>
<dbReference type="PANTHER" id="PTHR38011">
    <property type="entry name" value="DIHYDROFOLATE REDUCTASE FAMILY PROTEIN (AFU_ORTHOLOGUE AFUA_8G06820)"/>
    <property type="match status" value="1"/>
</dbReference>
<organism evidence="20 21">
    <name type="scientific">Hoylesella saccharolytica F0055</name>
    <dbReference type="NCBI Taxonomy" id="1127699"/>
    <lineage>
        <taxon>Bacteria</taxon>
        <taxon>Pseudomonadati</taxon>
        <taxon>Bacteroidota</taxon>
        <taxon>Bacteroidia</taxon>
        <taxon>Bacteroidales</taxon>
        <taxon>Prevotellaceae</taxon>
        <taxon>Hoylesella</taxon>
    </lineage>
</organism>
<dbReference type="EC" id="1.1.1.193" evidence="7"/>